<organism evidence="5 6">
    <name type="scientific">Roseburia hominis (strain DSM 16839 / JCM 17582 / NCIMB 14029 / A2-183)</name>
    <dbReference type="NCBI Taxonomy" id="585394"/>
    <lineage>
        <taxon>Bacteria</taxon>
        <taxon>Bacillati</taxon>
        <taxon>Bacillota</taxon>
        <taxon>Clostridia</taxon>
        <taxon>Lachnospirales</taxon>
        <taxon>Lachnospiraceae</taxon>
        <taxon>Roseburia</taxon>
    </lineage>
</organism>
<dbReference type="InterPro" id="IPR040449">
    <property type="entry name" value="Peptidase_S66_N"/>
</dbReference>
<keyword evidence="5" id="KW-0645">Protease</keyword>
<evidence type="ECO:0000313" key="5">
    <source>
        <dbReference type="EMBL" id="AEN97950.1"/>
    </source>
</evidence>
<keyword evidence="5" id="KW-0121">Carboxypeptidase</keyword>
<dbReference type="eggNOG" id="COG1619">
    <property type="taxonomic scope" value="Bacteria"/>
</dbReference>
<gene>
    <name evidence="5" type="ordered locus">RHOM_14220</name>
</gene>
<comment type="similarity">
    <text evidence="1">Belongs to the peptidase S66 family.</text>
</comment>
<keyword evidence="2" id="KW-0378">Hydrolase</keyword>
<dbReference type="Gene3D" id="3.50.30.60">
    <property type="entry name" value="LD-carboxypeptidase A C-terminal domain-like"/>
    <property type="match status" value="1"/>
</dbReference>
<dbReference type="EMBL" id="CP003040">
    <property type="protein sequence ID" value="AEN97950.1"/>
    <property type="molecule type" value="Genomic_DNA"/>
</dbReference>
<name>G2T4I3_ROSHA</name>
<dbReference type="STRING" id="585394.RHOM_14220"/>
<reference evidence="5 6" key="1">
    <citation type="journal article" date="2015" name="Genome Announc.">
        <title>Complete genome sequence of the human gut symbiont Roseburia hominis.</title>
        <authorList>
            <person name="Travis A.J."/>
            <person name="Kelly D."/>
            <person name="Flint H.J."/>
            <person name="Aminov R.I."/>
        </authorList>
    </citation>
    <scope>NUCLEOTIDE SEQUENCE [LARGE SCALE GENOMIC DNA]</scope>
    <source>
        <strain evidence="6">DSM 16839 / JCM 17582 / NCIMB 14029 / A2-183</strain>
    </source>
</reference>
<dbReference type="SUPFAM" id="SSF141986">
    <property type="entry name" value="LD-carboxypeptidase A C-terminal domain-like"/>
    <property type="match status" value="1"/>
</dbReference>
<dbReference type="Proteomes" id="UP000008178">
    <property type="component" value="Chromosome"/>
</dbReference>
<dbReference type="InterPro" id="IPR029062">
    <property type="entry name" value="Class_I_gatase-like"/>
</dbReference>
<dbReference type="CDD" id="cd07062">
    <property type="entry name" value="Peptidase_S66_mccF_like"/>
    <property type="match status" value="1"/>
</dbReference>
<dbReference type="InterPro" id="IPR027461">
    <property type="entry name" value="Carboxypeptidase_A_C_sf"/>
</dbReference>
<evidence type="ECO:0000313" key="6">
    <source>
        <dbReference type="Proteomes" id="UP000008178"/>
    </source>
</evidence>
<dbReference type="HOGENOM" id="CLU_034346_1_1_9"/>
<dbReference type="Pfam" id="PF17676">
    <property type="entry name" value="Peptidase_S66C"/>
    <property type="match status" value="1"/>
</dbReference>
<keyword evidence="6" id="KW-1185">Reference proteome</keyword>
<dbReference type="SUPFAM" id="SSF52317">
    <property type="entry name" value="Class I glutamine amidotransferase-like"/>
    <property type="match status" value="1"/>
</dbReference>
<evidence type="ECO:0000256" key="2">
    <source>
        <dbReference type="ARBA" id="ARBA00022801"/>
    </source>
</evidence>
<dbReference type="KEGG" id="rho:RHOM_14220"/>
<dbReference type="GO" id="GO:0004180">
    <property type="term" value="F:carboxypeptidase activity"/>
    <property type="evidence" value="ECO:0007669"/>
    <property type="project" value="UniProtKB-KW"/>
</dbReference>
<dbReference type="InterPro" id="IPR040921">
    <property type="entry name" value="Peptidase_S66C"/>
</dbReference>
<dbReference type="InterPro" id="IPR027478">
    <property type="entry name" value="LdcA_N"/>
</dbReference>
<evidence type="ECO:0000256" key="1">
    <source>
        <dbReference type="ARBA" id="ARBA00010233"/>
    </source>
</evidence>
<sequence>METAESIDLPVENKRKWRQTQMRYPKNLSEHGTIGFVAPSFGCATEPYHTAFLNAQKKFREMGHPLDLGPNCYADCGIGISNTPEACGRELTEYYCSDKNEVLISCGGGELMCETLDAVDFEQIRAAVPKWYMGYSDNTNMTYLLATLCDTASIYGPCAAAFGMEPWHPSLSDAYALLRGQKHTVNGYDLWEKESLKDAEHPLVPYHVTEQRILHVFPEPTEALTVQGRLIGGCVDCLVNLLGTTYDKTTGFVEKYKNDGMIWFLESCDLNVMAIRRAVWQMKHAGWFSHVKAFLIGRPAVYGQELMGLDQYHAVWDLLKDYGVPVVMDVDIGHLAPMMPLVCGSYATVQVNGNDISVKMEYL</sequence>
<protein>
    <submittedName>
        <fullName evidence="5">Muramoyltetrapeptide carboxypeptidase</fullName>
    </submittedName>
</protein>
<feature type="domain" description="LD-carboxypeptidase N-terminal" evidence="3">
    <location>
        <begin position="34"/>
        <end position="156"/>
    </location>
</feature>
<accession>G2T4I3</accession>
<feature type="domain" description="LD-carboxypeptidase C-terminal" evidence="4">
    <location>
        <begin position="227"/>
        <end position="349"/>
    </location>
</feature>
<evidence type="ECO:0000259" key="3">
    <source>
        <dbReference type="Pfam" id="PF02016"/>
    </source>
</evidence>
<dbReference type="Pfam" id="PF02016">
    <property type="entry name" value="Peptidase_S66"/>
    <property type="match status" value="1"/>
</dbReference>
<dbReference type="PIRSF" id="PIRSF028757">
    <property type="entry name" value="LD-carboxypeptidase"/>
    <property type="match status" value="1"/>
</dbReference>
<evidence type="ECO:0000259" key="4">
    <source>
        <dbReference type="Pfam" id="PF17676"/>
    </source>
</evidence>
<dbReference type="Gene3D" id="3.40.50.10740">
    <property type="entry name" value="Class I glutamine amidotransferase-like"/>
    <property type="match status" value="1"/>
</dbReference>
<proteinExistence type="inferred from homology"/>
<dbReference type="InterPro" id="IPR003507">
    <property type="entry name" value="S66_fam"/>
</dbReference>
<dbReference type="PANTHER" id="PTHR30237">
    <property type="entry name" value="MURAMOYLTETRAPEPTIDE CARBOXYPEPTIDASE"/>
    <property type="match status" value="1"/>
</dbReference>
<dbReference type="AlphaFoldDB" id="G2T4I3"/>